<evidence type="ECO:0000259" key="6">
    <source>
        <dbReference type="Pfam" id="PF18029"/>
    </source>
</evidence>
<dbReference type="AlphaFoldDB" id="A0A4R8W1Q2"/>
<evidence type="ECO:0000256" key="3">
    <source>
        <dbReference type="ARBA" id="ARBA00013252"/>
    </source>
</evidence>
<dbReference type="PANTHER" id="PTHR35908:SF1">
    <property type="entry name" value="CONSERVED PROTEIN"/>
    <property type="match status" value="1"/>
</dbReference>
<keyword evidence="8" id="KW-1185">Reference proteome</keyword>
<dbReference type="Proteomes" id="UP000297643">
    <property type="component" value="Unassembled WGS sequence"/>
</dbReference>
<sequence length="220" mass="23682">MSPASTILTTVQTESVLAGGAFVHLDGTLHGAFRTADFASAARLVAAIAEAADAANHHPEVRLGYGTVGIRLRSHDAGGVTERDLALALRCQQLADAEGAERARPAPARYDVAIDSTDADAIRPFWQVGLGYVELDTADGIELVDPRGDGPKVWFQHMEIARTDRNRIHLDVYLPTSDAEERVQAIIEAGGLLLTDEHAPDWWVLADVDGNELCVCTTVY</sequence>
<dbReference type="EMBL" id="SOFM01000044">
    <property type="protein sequence ID" value="TFC00850.1"/>
    <property type="molecule type" value="Genomic_DNA"/>
</dbReference>
<dbReference type="GO" id="GO:0006729">
    <property type="term" value="P:tetrahydrobiopterin biosynthetic process"/>
    <property type="evidence" value="ECO:0007669"/>
    <property type="project" value="InterPro"/>
</dbReference>
<organism evidence="7 8">
    <name type="scientific">Cryobacterium mannosilyticum</name>
    <dbReference type="NCBI Taxonomy" id="1259190"/>
    <lineage>
        <taxon>Bacteria</taxon>
        <taxon>Bacillati</taxon>
        <taxon>Actinomycetota</taxon>
        <taxon>Actinomycetes</taxon>
        <taxon>Micrococcales</taxon>
        <taxon>Microbacteriaceae</taxon>
        <taxon>Cryobacterium</taxon>
    </lineage>
</organism>
<evidence type="ECO:0000256" key="2">
    <source>
        <dbReference type="ARBA" id="ARBA00006472"/>
    </source>
</evidence>
<dbReference type="Gene3D" id="3.10.180.10">
    <property type="entry name" value="2,3-Dihydroxybiphenyl 1,2-Dioxygenase, domain 1"/>
    <property type="match status" value="1"/>
</dbReference>
<dbReference type="CDD" id="cd00488">
    <property type="entry name" value="PCD_DCoH"/>
    <property type="match status" value="1"/>
</dbReference>
<reference evidence="7 8" key="1">
    <citation type="submission" date="2019-03" db="EMBL/GenBank/DDBJ databases">
        <title>Genomics of glacier-inhabiting Cryobacterium strains.</title>
        <authorList>
            <person name="Liu Q."/>
            <person name="Xin Y.-H."/>
        </authorList>
    </citation>
    <scope>NUCLEOTIDE SEQUENCE [LARGE SCALE GENOMIC DNA]</scope>
    <source>
        <strain evidence="7 8">RHLT2-21</strain>
    </source>
</reference>
<evidence type="ECO:0000313" key="7">
    <source>
        <dbReference type="EMBL" id="TFC00850.1"/>
    </source>
</evidence>
<comment type="catalytic activity">
    <reaction evidence="1">
        <text>(4aS,6R)-4a-hydroxy-L-erythro-5,6,7,8-tetrahydrobiopterin = (6R)-L-erythro-6,7-dihydrobiopterin + H2O</text>
        <dbReference type="Rhea" id="RHEA:11920"/>
        <dbReference type="ChEBI" id="CHEBI:15377"/>
        <dbReference type="ChEBI" id="CHEBI:15642"/>
        <dbReference type="ChEBI" id="CHEBI:43120"/>
        <dbReference type="EC" id="4.2.1.96"/>
    </reaction>
</comment>
<dbReference type="PANTHER" id="PTHR35908">
    <property type="entry name" value="HYPOTHETICAL FUSION PROTEIN"/>
    <property type="match status" value="1"/>
</dbReference>
<evidence type="ECO:0000256" key="1">
    <source>
        <dbReference type="ARBA" id="ARBA00001554"/>
    </source>
</evidence>
<comment type="caution">
    <text evidence="7">The sequence shown here is derived from an EMBL/GenBank/DDBJ whole genome shotgun (WGS) entry which is preliminary data.</text>
</comment>
<dbReference type="SUPFAM" id="SSF54593">
    <property type="entry name" value="Glyoxalase/Bleomycin resistance protein/Dihydroxybiphenyl dioxygenase"/>
    <property type="match status" value="1"/>
</dbReference>
<proteinExistence type="inferred from homology"/>
<keyword evidence="5" id="KW-0456">Lyase</keyword>
<evidence type="ECO:0000256" key="4">
    <source>
        <dbReference type="ARBA" id="ARBA00021735"/>
    </source>
</evidence>
<feature type="domain" description="Glyoxalase-like" evidence="6">
    <location>
        <begin position="112"/>
        <end position="216"/>
    </location>
</feature>
<dbReference type="RefSeq" id="WP_134510471.1">
    <property type="nucleotide sequence ID" value="NZ_SOFM01000044.1"/>
</dbReference>
<dbReference type="InterPro" id="IPR001533">
    <property type="entry name" value="Pterin_deHydtase"/>
</dbReference>
<accession>A0A4R8W1Q2</accession>
<gene>
    <name evidence="7" type="ORF">E3O32_14180</name>
</gene>
<dbReference type="InterPro" id="IPR036428">
    <property type="entry name" value="PCD_sf"/>
</dbReference>
<dbReference type="InterPro" id="IPR041581">
    <property type="entry name" value="Glyoxalase_6"/>
</dbReference>
<evidence type="ECO:0000256" key="5">
    <source>
        <dbReference type="ARBA" id="ARBA00023239"/>
    </source>
</evidence>
<dbReference type="EC" id="4.2.1.96" evidence="3"/>
<protein>
    <recommendedName>
        <fullName evidence="4">Putative pterin-4-alpha-carbinolamine dehydratase</fullName>
        <ecNumber evidence="3">4.2.1.96</ecNumber>
    </recommendedName>
</protein>
<dbReference type="Gene3D" id="3.30.1360.20">
    <property type="entry name" value="Transcriptional coactivator/pterin dehydratase"/>
    <property type="match status" value="1"/>
</dbReference>
<evidence type="ECO:0000313" key="8">
    <source>
        <dbReference type="Proteomes" id="UP000297643"/>
    </source>
</evidence>
<comment type="similarity">
    <text evidence="2">Belongs to the pterin-4-alpha-carbinolamine dehydratase family.</text>
</comment>
<dbReference type="SUPFAM" id="SSF55248">
    <property type="entry name" value="PCD-like"/>
    <property type="match status" value="1"/>
</dbReference>
<name>A0A4R8W1Q2_9MICO</name>
<dbReference type="GO" id="GO:0008124">
    <property type="term" value="F:4-alpha-hydroxytetrahydrobiopterin dehydratase activity"/>
    <property type="evidence" value="ECO:0007669"/>
    <property type="project" value="UniProtKB-EC"/>
</dbReference>
<dbReference type="InterPro" id="IPR029068">
    <property type="entry name" value="Glyas_Bleomycin-R_OHBP_Dase"/>
</dbReference>
<dbReference type="Pfam" id="PF01329">
    <property type="entry name" value="Pterin_4a"/>
    <property type="match status" value="1"/>
</dbReference>
<dbReference type="Pfam" id="PF18029">
    <property type="entry name" value="Glyoxalase_6"/>
    <property type="match status" value="1"/>
</dbReference>